<evidence type="ECO:0000313" key="10">
    <source>
        <dbReference type="Proteomes" id="UP000588158"/>
    </source>
</evidence>
<feature type="domain" description="DNA2/NAM7 helicase-like C-terminal" evidence="8">
    <location>
        <begin position="676"/>
        <end position="872"/>
    </location>
</feature>
<evidence type="ECO:0000259" key="8">
    <source>
        <dbReference type="Pfam" id="PF13087"/>
    </source>
</evidence>
<reference evidence="9 10" key="1">
    <citation type="submission" date="2020-08" db="EMBL/GenBank/DDBJ databases">
        <title>Sequencing the genomes of 1000 actinobacteria strains.</title>
        <authorList>
            <person name="Klenk H.-P."/>
        </authorList>
    </citation>
    <scope>NUCLEOTIDE SEQUENCE [LARGE SCALE GENOMIC DNA]</scope>
    <source>
        <strain evidence="9 10">DSM 28796</strain>
    </source>
</reference>
<keyword evidence="4" id="KW-0347">Helicase</keyword>
<comment type="similarity">
    <text evidence="1">Belongs to the DNA2/NAM7 helicase family.</text>
</comment>
<dbReference type="GO" id="GO:0016787">
    <property type="term" value="F:hydrolase activity"/>
    <property type="evidence" value="ECO:0007669"/>
    <property type="project" value="UniProtKB-KW"/>
</dbReference>
<dbReference type="InterPro" id="IPR027417">
    <property type="entry name" value="P-loop_NTPase"/>
</dbReference>
<dbReference type="PANTHER" id="PTHR43788:SF8">
    <property type="entry name" value="DNA-BINDING PROTEIN SMUBP-2"/>
    <property type="match status" value="1"/>
</dbReference>
<feature type="region of interest" description="Disordered" evidence="6">
    <location>
        <begin position="109"/>
        <end position="132"/>
    </location>
</feature>
<evidence type="ECO:0000256" key="3">
    <source>
        <dbReference type="ARBA" id="ARBA00022801"/>
    </source>
</evidence>
<dbReference type="InterPro" id="IPR041679">
    <property type="entry name" value="DNA2/NAM7-like_C"/>
</dbReference>
<accession>A0A841AHE4</accession>
<feature type="compositionally biased region" description="Polar residues" evidence="6">
    <location>
        <begin position="114"/>
        <end position="130"/>
    </location>
</feature>
<dbReference type="EMBL" id="JACHLZ010000001">
    <property type="protein sequence ID" value="MBB5832494.1"/>
    <property type="molecule type" value="Genomic_DNA"/>
</dbReference>
<dbReference type="InterPro" id="IPR050534">
    <property type="entry name" value="Coronavir_polyprotein_1ab"/>
</dbReference>
<keyword evidence="5" id="KW-0067">ATP-binding</keyword>
<keyword evidence="10" id="KW-1185">Reference proteome</keyword>
<evidence type="ECO:0000256" key="2">
    <source>
        <dbReference type="ARBA" id="ARBA00022741"/>
    </source>
</evidence>
<protein>
    <recommendedName>
        <fullName evidence="11">DNA helicase</fullName>
    </recommendedName>
</protein>
<gene>
    <name evidence="9" type="ORF">HNR70_002307</name>
</gene>
<comment type="caution">
    <text evidence="9">The sequence shown here is derived from an EMBL/GenBank/DDBJ whole genome shotgun (WGS) entry which is preliminary data.</text>
</comment>
<keyword evidence="2" id="KW-0547">Nucleotide-binding</keyword>
<evidence type="ECO:0000256" key="4">
    <source>
        <dbReference type="ARBA" id="ARBA00022806"/>
    </source>
</evidence>
<evidence type="ECO:0008006" key="11">
    <source>
        <dbReference type="Google" id="ProtNLM"/>
    </source>
</evidence>
<proteinExistence type="inferred from homology"/>
<feature type="domain" description="DNA2/NAM7 helicase helicase" evidence="7">
    <location>
        <begin position="271"/>
        <end position="345"/>
    </location>
</feature>
<organism evidence="9 10">
    <name type="scientific">Brachybacterium aquaticum</name>
    <dbReference type="NCBI Taxonomy" id="1432564"/>
    <lineage>
        <taxon>Bacteria</taxon>
        <taxon>Bacillati</taxon>
        <taxon>Actinomycetota</taxon>
        <taxon>Actinomycetes</taxon>
        <taxon>Micrococcales</taxon>
        <taxon>Dermabacteraceae</taxon>
        <taxon>Brachybacterium</taxon>
    </lineage>
</organism>
<dbReference type="RefSeq" id="WP_184325816.1">
    <property type="nucleotide sequence ID" value="NZ_JACHLZ010000001.1"/>
</dbReference>
<dbReference type="Pfam" id="PF13086">
    <property type="entry name" value="AAA_11"/>
    <property type="match status" value="1"/>
</dbReference>
<evidence type="ECO:0000256" key="1">
    <source>
        <dbReference type="ARBA" id="ARBA00007913"/>
    </source>
</evidence>
<dbReference type="Pfam" id="PF13087">
    <property type="entry name" value="AAA_12"/>
    <property type="match status" value="1"/>
</dbReference>
<keyword evidence="3" id="KW-0378">Hydrolase</keyword>
<evidence type="ECO:0000256" key="6">
    <source>
        <dbReference type="SAM" id="MobiDB-lite"/>
    </source>
</evidence>
<dbReference type="InterPro" id="IPR047187">
    <property type="entry name" value="SF1_C_Upf1"/>
</dbReference>
<dbReference type="GO" id="GO:0043139">
    <property type="term" value="F:5'-3' DNA helicase activity"/>
    <property type="evidence" value="ECO:0007669"/>
    <property type="project" value="TreeGrafter"/>
</dbReference>
<evidence type="ECO:0000259" key="7">
    <source>
        <dbReference type="Pfam" id="PF13086"/>
    </source>
</evidence>
<dbReference type="Gene3D" id="3.40.50.300">
    <property type="entry name" value="P-loop containing nucleotide triphosphate hydrolases"/>
    <property type="match status" value="2"/>
</dbReference>
<dbReference type="GO" id="GO:0005524">
    <property type="term" value="F:ATP binding"/>
    <property type="evidence" value="ECO:0007669"/>
    <property type="project" value="UniProtKB-KW"/>
</dbReference>
<dbReference type="AlphaFoldDB" id="A0A841AHE4"/>
<dbReference type="SUPFAM" id="SSF52540">
    <property type="entry name" value="P-loop containing nucleoside triphosphate hydrolases"/>
    <property type="match status" value="1"/>
</dbReference>
<feature type="region of interest" description="Disordered" evidence="6">
    <location>
        <begin position="892"/>
        <end position="934"/>
    </location>
</feature>
<name>A0A841AHE4_9MICO</name>
<evidence type="ECO:0000256" key="5">
    <source>
        <dbReference type="ARBA" id="ARBA00022840"/>
    </source>
</evidence>
<dbReference type="Proteomes" id="UP000588158">
    <property type="component" value="Unassembled WGS sequence"/>
</dbReference>
<sequence>MGTGRVDEVTDYFAQVLRRGQLEEVTFTDASPFVVAPREQITEGALDEEDTAALFAHHDRMAPKSKGGKARRDPTISVVISLATLPADRGGTQHGLLLLSATLHRDGRLEPDLESSTSPWIPSERPSSPAVTDREVMVGSLHDFWAHTRTEVAAEISRTETMRGAVRLAETLFRAVSGTTLEDFAAENADLSREITLSRCCVQELDRFNAVGGLLQLYDFYERTGNGTALLTRAVQGWQGTRAEEMRIHDGDGLLEAARAACGSMSDGFPLTASQRRAVHAFLGSEDGEVTAVSGPPGTGKTTVLQSIVANLLTRRALDRGAAPVIVGTSTNNQAVTNIISSFSSVTKREPGTLDLRWLPEASDGSATAHPLRSLAVYCPAKYKLDEAKKQFLVEQKERSGAYADYTQDTYLAAARNHFLRQVHQHFGSIAEPSEVQGWIHEALTEVDGYRIALLETMSRQGPSAAYARLCDRLATSEHLRGQDLDAVRAAETLEALDEVLDRTLRYAEFWLAVHFFEAQWLLTDDFLEEKERFKTTRDAVDRYWPQAAALTPCFVMTVYQVPRYFGLWTKEEEPPRFDAGRIDLLVVDEAGQVDTPLGLPILGLARRAVVVGDEKQLSPVWSLDEETDREMARGAGIPEHTWREDLRERGLTCSAGSSLMRVASHASRWTYGEAMPGLLLREHFRCHPDIIGFCNELLYGGLLEPKRPPASSKLHGLRPAFEWVDVPQSQDARQGSSRVNQVEARTIARWIVENYGSLFDLYHHQEPDLNKKVPDAELIGVVTPFAAQARLILKEIRLAVQEAGPDADLPGGLAQKITVGTAHRLQGAERPVILFSAVYGTASSQAGFIDATPELMNVAVSRAKDHLVVFAAPNRWDSGPVFGTMAQFARRAAPSETSPPDLEDEPAPPAVLEPVPRTAEEPTEHEEPTEDEVPLRSLTAVIQSWDDAGHLTAEDADLKAASLNPRLAAIGLLAGEPKHWRPTPLAALLGVVETERTGAGGKHYTSIECTGPAQELLLALYRGGNL</sequence>
<dbReference type="PANTHER" id="PTHR43788">
    <property type="entry name" value="DNA2/NAM7 HELICASE FAMILY MEMBER"/>
    <property type="match status" value="1"/>
</dbReference>
<dbReference type="CDD" id="cd18808">
    <property type="entry name" value="SF1_C_Upf1"/>
    <property type="match status" value="1"/>
</dbReference>
<dbReference type="InterPro" id="IPR041677">
    <property type="entry name" value="DNA2/NAM7_AAA_11"/>
</dbReference>
<evidence type="ECO:0000313" key="9">
    <source>
        <dbReference type="EMBL" id="MBB5832494.1"/>
    </source>
</evidence>